<feature type="compositionally biased region" description="Low complexity" evidence="1">
    <location>
        <begin position="94"/>
        <end position="108"/>
    </location>
</feature>
<evidence type="ECO:0000256" key="1">
    <source>
        <dbReference type="SAM" id="MobiDB-lite"/>
    </source>
</evidence>
<feature type="region of interest" description="Disordered" evidence="1">
    <location>
        <begin position="83"/>
        <end position="108"/>
    </location>
</feature>
<sequence>MQSRVPRSFSMPLTTLFQSRSAQRASDETANLSDNIKTNFDNMVATTSTRTNHHKRNSSGRVAAGHYCDRPSQRISHHITRVTAHTTSSADQVASTTASSRYTPPSTASSAPLASCESLVCAVSQPAVAPPKVNKANARGVLENPDHTAINTSPSSPLQHLSQHELAMAAYARAEEILAHRHAGLKAQPDSGKEPKQRSAVIVKQATADGTAKVKKMRTKDTANFAPATAPSRCTEIQRQPRTAGDAVAVMQRRERVMKMVYSAICGSDDAQEKLDRLNAHYGEQDNGTKSLQADIIIGFGDCHFRANEFGEFEHIWISRYNALCILRQKLDARIIANADYDNIKDHLFPDENTRPLTPEYFEMFLEPLAEEDVLTKEQAIAIGGLGVTQQELDSGYEFTPVLNVPDMLARQAQNSKPFRMPERKMRTSSADVTDSSKPDDNLLWYLRVLVQAAVYKQPYYRGFFFGNDAAATLNNFYQAHKLSQQDKLLPPTLTKFNRPWTYSETRMLERGQLLCNMLKQYEAGTITDFGVLRIVRATLVHVPGQPRFHRTGLEQMLYDRAVGAGIPMSRIPTILSLLPENDNAFACPTMREELLGAMNVTAAAFEVEDSVRLAEIAADQKAYKKMMNKELGIWGRVKRKAKGVFGKKKVVLNTFNPFSPEHGSCVPAGKEDGSFY</sequence>
<proteinExistence type="predicted"/>
<protein>
    <submittedName>
        <fullName evidence="2">Uncharacterized protein</fullName>
    </submittedName>
</protein>
<reference evidence="2" key="1">
    <citation type="submission" date="2020-01" db="EMBL/GenBank/DDBJ databases">
        <authorList>
            <consortium name="DOE Joint Genome Institute"/>
            <person name="Haridas S."/>
            <person name="Albert R."/>
            <person name="Binder M."/>
            <person name="Bloem J."/>
            <person name="Labutti K."/>
            <person name="Salamov A."/>
            <person name="Andreopoulos B."/>
            <person name="Baker S.E."/>
            <person name="Barry K."/>
            <person name="Bills G."/>
            <person name="Bluhm B.H."/>
            <person name="Cannon C."/>
            <person name="Castanera R."/>
            <person name="Culley D.E."/>
            <person name="Daum C."/>
            <person name="Ezra D."/>
            <person name="Gonzalez J.B."/>
            <person name="Henrissat B."/>
            <person name="Kuo A."/>
            <person name="Liang C."/>
            <person name="Lipzen A."/>
            <person name="Lutzoni F."/>
            <person name="Magnuson J."/>
            <person name="Mondo S."/>
            <person name="Nolan M."/>
            <person name="Ohm R."/>
            <person name="Pangilinan J."/>
            <person name="Park H.-J."/>
            <person name="Ramirez L."/>
            <person name="Alfaro M."/>
            <person name="Sun H."/>
            <person name="Tritt A."/>
            <person name="Yoshinaga Y."/>
            <person name="Zwiers L.-H."/>
            <person name="Turgeon B.G."/>
            <person name="Goodwin S.B."/>
            <person name="Spatafora J.W."/>
            <person name="Crous P.W."/>
            <person name="Grigoriev I.V."/>
        </authorList>
    </citation>
    <scope>NUCLEOTIDE SEQUENCE</scope>
    <source>
        <strain evidence="2">IPT5</strain>
    </source>
</reference>
<dbReference type="Proteomes" id="UP000799423">
    <property type="component" value="Unassembled WGS sequence"/>
</dbReference>
<accession>A0A6A7AQ99</accession>
<evidence type="ECO:0000313" key="2">
    <source>
        <dbReference type="EMBL" id="KAF2844914.1"/>
    </source>
</evidence>
<evidence type="ECO:0000313" key="3">
    <source>
        <dbReference type="Proteomes" id="UP000799423"/>
    </source>
</evidence>
<dbReference type="AlphaFoldDB" id="A0A6A7AQ99"/>
<name>A0A6A7AQ99_9PLEO</name>
<feature type="region of interest" description="Disordered" evidence="1">
    <location>
        <begin position="414"/>
        <end position="437"/>
    </location>
</feature>
<dbReference type="EMBL" id="MU006359">
    <property type="protein sequence ID" value="KAF2844914.1"/>
    <property type="molecule type" value="Genomic_DNA"/>
</dbReference>
<keyword evidence="3" id="KW-1185">Reference proteome</keyword>
<gene>
    <name evidence="2" type="ORF">T440DRAFT_546662</name>
</gene>
<organism evidence="2 3">
    <name type="scientific">Plenodomus tracheiphilus IPT5</name>
    <dbReference type="NCBI Taxonomy" id="1408161"/>
    <lineage>
        <taxon>Eukaryota</taxon>
        <taxon>Fungi</taxon>
        <taxon>Dikarya</taxon>
        <taxon>Ascomycota</taxon>
        <taxon>Pezizomycotina</taxon>
        <taxon>Dothideomycetes</taxon>
        <taxon>Pleosporomycetidae</taxon>
        <taxon>Pleosporales</taxon>
        <taxon>Pleosporineae</taxon>
        <taxon>Leptosphaeriaceae</taxon>
        <taxon>Plenodomus</taxon>
    </lineage>
</organism>
<feature type="compositionally biased region" description="Polar residues" evidence="1">
    <location>
        <begin position="83"/>
        <end position="93"/>
    </location>
</feature>
<dbReference type="OrthoDB" id="3693677at2759"/>